<evidence type="ECO:0000256" key="1">
    <source>
        <dbReference type="PIRSR" id="PIRSR006661-1"/>
    </source>
</evidence>
<dbReference type="PANTHER" id="PTHR43169">
    <property type="entry name" value="EXSB FAMILY PROTEIN"/>
    <property type="match status" value="1"/>
</dbReference>
<dbReference type="Pfam" id="PF02540">
    <property type="entry name" value="NAD_synthase"/>
    <property type="match status" value="1"/>
</dbReference>
<evidence type="ECO:0000313" key="4">
    <source>
        <dbReference type="Proteomes" id="UP000219573"/>
    </source>
</evidence>
<dbReference type="NCBIfam" id="TIGR00268">
    <property type="entry name" value="ATP-dependent sacrificial sulfur transferase LarE"/>
    <property type="match status" value="1"/>
</dbReference>
<dbReference type="RefSeq" id="WP_097017181.1">
    <property type="nucleotide sequence ID" value="NZ_OBDZ01000006.1"/>
</dbReference>
<protein>
    <recommendedName>
        <fullName evidence="2">NAD/GMP synthase domain-containing protein</fullName>
    </recommendedName>
</protein>
<keyword evidence="4" id="KW-1185">Reference proteome</keyword>
<feature type="active site" description="Nucleophile and sulfur donor" evidence="1">
    <location>
        <position position="175"/>
    </location>
</feature>
<dbReference type="OrthoDB" id="9776919at2"/>
<dbReference type="InterPro" id="IPR052188">
    <property type="entry name" value="Ni-pincer_cofactor_biosynth"/>
</dbReference>
<dbReference type="PIRSF" id="PIRSF006661">
    <property type="entry name" value="PP-lp_UCP006661"/>
    <property type="match status" value="1"/>
</dbReference>
<dbReference type="GO" id="GO:0016783">
    <property type="term" value="F:sulfurtransferase activity"/>
    <property type="evidence" value="ECO:0007669"/>
    <property type="project" value="InterPro"/>
</dbReference>
<sequence>MTLEEKYTKLKEIIKNLDSVAIAFSGGVDSTFLSKVAYDVLGEKALAVTARSSTYPEREFKEAKELAEQIGIKQVVIVSEETDIDGFAKNPPNRCYYCKHELFTKVEEVAKEHGIKYVLDGSNLDDVGDFRPGMKAAADLEVVSPLKDAEFTKDDIRAVSKELGLPTWDKPAFACLSSRFPYGEEINESKLSMVEQAEDYLRDLDLKQLRVRHHGEIARIEVAPEEREKFFSLDKMDEIANKLKEIGFTYVTLDLAGYRTGSMNEVLSKEEMVID</sequence>
<dbReference type="PANTHER" id="PTHR43169:SF2">
    <property type="entry name" value="NAD_GMP SYNTHASE DOMAIN-CONTAINING PROTEIN"/>
    <property type="match status" value="1"/>
</dbReference>
<dbReference type="Gene3D" id="3.40.50.620">
    <property type="entry name" value="HUPs"/>
    <property type="match status" value="1"/>
</dbReference>
<reference evidence="4" key="1">
    <citation type="submission" date="2017-09" db="EMBL/GenBank/DDBJ databases">
        <authorList>
            <person name="Varghese N."/>
            <person name="Submissions S."/>
        </authorList>
    </citation>
    <scope>NUCLEOTIDE SEQUENCE [LARGE SCALE GENOMIC DNA]</scope>
    <source>
        <strain evidence="4">MSL47</strain>
    </source>
</reference>
<evidence type="ECO:0000313" key="3">
    <source>
        <dbReference type="EMBL" id="SNY21271.1"/>
    </source>
</evidence>
<dbReference type="InterPro" id="IPR005232">
    <property type="entry name" value="LarE"/>
</dbReference>
<dbReference type="InterPro" id="IPR014729">
    <property type="entry name" value="Rossmann-like_a/b/a_fold"/>
</dbReference>
<dbReference type="CDD" id="cd01990">
    <property type="entry name" value="LarE-like"/>
    <property type="match status" value="1"/>
</dbReference>
<dbReference type="SUPFAM" id="SSF52402">
    <property type="entry name" value="Adenine nucleotide alpha hydrolases-like"/>
    <property type="match status" value="1"/>
</dbReference>
<accession>A0A285GFY7</accession>
<organism evidence="3 4">
    <name type="scientific">Orenia metallireducens</name>
    <dbReference type="NCBI Taxonomy" id="1413210"/>
    <lineage>
        <taxon>Bacteria</taxon>
        <taxon>Bacillati</taxon>
        <taxon>Bacillota</taxon>
        <taxon>Clostridia</taxon>
        <taxon>Halanaerobiales</taxon>
        <taxon>Halobacteroidaceae</taxon>
        <taxon>Orenia</taxon>
    </lineage>
</organism>
<evidence type="ECO:0000259" key="2">
    <source>
        <dbReference type="Pfam" id="PF02540"/>
    </source>
</evidence>
<dbReference type="EMBL" id="OBDZ01000006">
    <property type="protein sequence ID" value="SNY21271.1"/>
    <property type="molecule type" value="Genomic_DNA"/>
</dbReference>
<gene>
    <name evidence="3" type="ORF">SAMN06265827_106160</name>
</gene>
<dbReference type="Proteomes" id="UP000219573">
    <property type="component" value="Unassembled WGS sequence"/>
</dbReference>
<dbReference type="STRING" id="1413210.U472_04160"/>
<proteinExistence type="predicted"/>
<dbReference type="InterPro" id="IPR022310">
    <property type="entry name" value="NAD/GMP_synthase"/>
</dbReference>
<feature type="domain" description="NAD/GMP synthase" evidence="2">
    <location>
        <begin position="17"/>
        <end position="77"/>
    </location>
</feature>
<name>A0A285GFY7_9FIRM</name>
<dbReference type="AlphaFoldDB" id="A0A285GFY7"/>
<dbReference type="GO" id="GO:0006163">
    <property type="term" value="P:purine nucleotide metabolic process"/>
    <property type="evidence" value="ECO:0007669"/>
    <property type="project" value="UniProtKB-ARBA"/>
</dbReference>